<keyword evidence="4 9" id="KW-1133">Transmembrane helix</keyword>
<organism evidence="10">
    <name type="scientific">Cyprideis torosa</name>
    <dbReference type="NCBI Taxonomy" id="163714"/>
    <lineage>
        <taxon>Eukaryota</taxon>
        <taxon>Metazoa</taxon>
        <taxon>Ecdysozoa</taxon>
        <taxon>Arthropoda</taxon>
        <taxon>Crustacea</taxon>
        <taxon>Oligostraca</taxon>
        <taxon>Ostracoda</taxon>
        <taxon>Podocopa</taxon>
        <taxon>Podocopida</taxon>
        <taxon>Cytherocopina</taxon>
        <taxon>Cytheroidea</taxon>
        <taxon>Cytherideidae</taxon>
        <taxon>Cyprideis</taxon>
    </lineage>
</organism>
<comment type="similarity">
    <text evidence="2">Belongs to the Tim17/Tim22/Tim23 family.</text>
</comment>
<reference evidence="10" key="1">
    <citation type="submission" date="2020-11" db="EMBL/GenBank/DDBJ databases">
        <authorList>
            <person name="Tran Van P."/>
        </authorList>
    </citation>
    <scope>NUCLEOTIDE SEQUENCE</scope>
</reference>
<dbReference type="PANTHER" id="PTHR13002:SF1">
    <property type="entry name" value="COMPLEX I ASSEMBLY FACTOR TIMMDC1, MITOCHONDRIAL"/>
    <property type="match status" value="1"/>
</dbReference>
<proteinExistence type="inferred from homology"/>
<evidence type="ECO:0000256" key="8">
    <source>
        <dbReference type="SAM" id="MobiDB-lite"/>
    </source>
</evidence>
<sequence length="321" mass="35828">MISLWMDAFKGNGQGCKVKCWIPLISSSAGDTPSDIEMRKKFLEEMVRRMDEMTAWERLQLLFKLDDYGNLHPELFAVKDGFFVGALVGAVGGGFKYANEAYTKFLRTHNAEMFQSFQQANRKMQDTVLLAFAKGAVTWGSKIGIFSALFFTFSTIITVVRNKAGFMEFPIAGAATGALFNLSQGLLAAYSGSIVGMILGCVPGVVNLSQAYVTNISIQEKRMWAYNNFIKETRDKMDAFEGGRTQRDIWSKLETAHDHALKTARARMEQEATMLSRKAQLEDESPSTDPVEKSEGQTEKKKSSMDVAVEQAKALRLKTER</sequence>
<evidence type="ECO:0000313" key="10">
    <source>
        <dbReference type="EMBL" id="CAD7225656.1"/>
    </source>
</evidence>
<evidence type="ECO:0000256" key="1">
    <source>
        <dbReference type="ARBA" id="ARBA00004141"/>
    </source>
</evidence>
<evidence type="ECO:0000256" key="5">
    <source>
        <dbReference type="ARBA" id="ARBA00023136"/>
    </source>
</evidence>
<dbReference type="GO" id="GO:0032981">
    <property type="term" value="P:mitochondrial respiratory chain complex I assembly"/>
    <property type="evidence" value="ECO:0007669"/>
    <property type="project" value="InterPro"/>
</dbReference>
<dbReference type="InterPro" id="IPR055299">
    <property type="entry name" value="TIMMDC1"/>
</dbReference>
<evidence type="ECO:0000256" key="9">
    <source>
        <dbReference type="SAM" id="Phobius"/>
    </source>
</evidence>
<evidence type="ECO:0000256" key="3">
    <source>
        <dbReference type="ARBA" id="ARBA00022692"/>
    </source>
</evidence>
<dbReference type="OrthoDB" id="5826189at2759"/>
<protein>
    <recommendedName>
        <fullName evidence="6">Complex I assembly factor TIMMDC1, mitochondrial</fullName>
    </recommendedName>
    <alternativeName>
        <fullName evidence="7">Translocase of inner mitochondrial membrane domain-containing protein 1</fullName>
    </alternativeName>
</protein>
<dbReference type="AlphaFoldDB" id="A0A7R8ZND5"/>
<evidence type="ECO:0000256" key="4">
    <source>
        <dbReference type="ARBA" id="ARBA00022989"/>
    </source>
</evidence>
<feature type="transmembrane region" description="Helical" evidence="9">
    <location>
        <begin position="187"/>
        <end position="213"/>
    </location>
</feature>
<dbReference type="Pfam" id="PF02466">
    <property type="entry name" value="Tim17"/>
    <property type="match status" value="1"/>
</dbReference>
<dbReference type="GO" id="GO:0005739">
    <property type="term" value="C:mitochondrion"/>
    <property type="evidence" value="ECO:0007669"/>
    <property type="project" value="TreeGrafter"/>
</dbReference>
<feature type="transmembrane region" description="Helical" evidence="9">
    <location>
        <begin position="143"/>
        <end position="160"/>
    </location>
</feature>
<dbReference type="PANTHER" id="PTHR13002">
    <property type="entry name" value="C3ORF1 PROTEIN-RELATED"/>
    <property type="match status" value="1"/>
</dbReference>
<name>A0A7R8ZND5_9CRUS</name>
<feature type="region of interest" description="Disordered" evidence="8">
    <location>
        <begin position="272"/>
        <end position="321"/>
    </location>
</feature>
<evidence type="ECO:0000256" key="7">
    <source>
        <dbReference type="ARBA" id="ARBA00041344"/>
    </source>
</evidence>
<gene>
    <name evidence="10" type="ORF">CTOB1V02_LOCUS3591</name>
</gene>
<dbReference type="EMBL" id="OB660626">
    <property type="protein sequence ID" value="CAD7225656.1"/>
    <property type="molecule type" value="Genomic_DNA"/>
</dbReference>
<feature type="compositionally biased region" description="Basic and acidic residues" evidence="8">
    <location>
        <begin position="290"/>
        <end position="304"/>
    </location>
</feature>
<keyword evidence="3 9" id="KW-0812">Transmembrane</keyword>
<evidence type="ECO:0000256" key="6">
    <source>
        <dbReference type="ARBA" id="ARBA00040778"/>
    </source>
</evidence>
<dbReference type="GO" id="GO:0016020">
    <property type="term" value="C:membrane"/>
    <property type="evidence" value="ECO:0007669"/>
    <property type="project" value="UniProtKB-SubCell"/>
</dbReference>
<evidence type="ECO:0000256" key="2">
    <source>
        <dbReference type="ARBA" id="ARBA00008444"/>
    </source>
</evidence>
<comment type="subcellular location">
    <subcellularLocation>
        <location evidence="1">Membrane</location>
        <topology evidence="1">Multi-pass membrane protein</topology>
    </subcellularLocation>
</comment>
<accession>A0A7R8ZND5</accession>
<keyword evidence="5 9" id="KW-0472">Membrane</keyword>